<dbReference type="InterPro" id="IPR013783">
    <property type="entry name" value="Ig-like_fold"/>
</dbReference>
<evidence type="ECO:0000259" key="5">
    <source>
        <dbReference type="Pfam" id="PF00703"/>
    </source>
</evidence>
<proteinExistence type="inferred from homology"/>
<evidence type="ECO:0000256" key="4">
    <source>
        <dbReference type="SAM" id="SignalP"/>
    </source>
</evidence>
<dbReference type="OrthoDB" id="9762066at2"/>
<dbReference type="InterPro" id="IPR017853">
    <property type="entry name" value="GH"/>
</dbReference>
<keyword evidence="3 10" id="KW-0326">Glycosidase</keyword>
<feature type="domain" description="Glycoside hydrolase family 2" evidence="8">
    <location>
        <begin position="677"/>
        <end position="778"/>
    </location>
</feature>
<dbReference type="GO" id="GO:0005975">
    <property type="term" value="P:carbohydrate metabolic process"/>
    <property type="evidence" value="ECO:0007669"/>
    <property type="project" value="InterPro"/>
</dbReference>
<feature type="chain" id="PRO_5022975992" evidence="4">
    <location>
        <begin position="20"/>
        <end position="784"/>
    </location>
</feature>
<organism evidence="10 11">
    <name type="scientific">Posidoniimonas polymericola</name>
    <dbReference type="NCBI Taxonomy" id="2528002"/>
    <lineage>
        <taxon>Bacteria</taxon>
        <taxon>Pseudomonadati</taxon>
        <taxon>Planctomycetota</taxon>
        <taxon>Planctomycetia</taxon>
        <taxon>Pirellulales</taxon>
        <taxon>Lacipirellulaceae</taxon>
        <taxon>Posidoniimonas</taxon>
    </lineage>
</organism>
<dbReference type="Pfam" id="PF02836">
    <property type="entry name" value="Glyco_hydro_2_C"/>
    <property type="match status" value="1"/>
</dbReference>
<dbReference type="Pfam" id="PF22666">
    <property type="entry name" value="Glyco_hydro_2_N2"/>
    <property type="match status" value="1"/>
</dbReference>
<dbReference type="Pfam" id="PF18565">
    <property type="entry name" value="Glyco_hydro2_C5"/>
    <property type="match status" value="1"/>
</dbReference>
<dbReference type="SUPFAM" id="SSF49303">
    <property type="entry name" value="beta-Galactosidase/glucuronidase domain"/>
    <property type="match status" value="1"/>
</dbReference>
<feature type="domain" description="Glycoside hydrolase family 2 immunoglobulin-like beta-sandwich" evidence="5">
    <location>
        <begin position="187"/>
        <end position="292"/>
    </location>
</feature>
<dbReference type="EC" id="3.2.1.23" evidence="10"/>
<dbReference type="InterPro" id="IPR006101">
    <property type="entry name" value="Glyco_hydro_2"/>
</dbReference>
<sequence precursor="true">MNRIHGVVALVLLAGAAVAESPREARLFDQGWRFAKGDHAGAEAPDWDDAAWDSVDLPHDWTIAGPFSKDNPAGGEGAFLPTGVCWYRKSFPTPADLGDRRVFVEFDGVMANSDVWINGDPLGHRPNGYVSFRYELTEHLNPAGEQNVLAVRADTSQQVASRWYTGSGVYRHVRLVTVEPVHVAYNGVYITTPQAEAEAATVAYQVAVRNHRHDAQDFVVRATVIGPDGAEAAAAEASGAVPAGTVAEAGGELPLANPRRWSVDAPTLYTLRTEVVVSGKVVDRVETAFGIRKAEFLADSGFWLNGENLKLKGVCLHHAGGALGAAVPPGWWEDRLAKLKELGVNAVRTSHNPVAPEFLDLCDRLGMMVMDEFFDCWEMGKRTHDYHKYFAEWSDRDLRDTLVRDRNHPCIVLYSVGNEIRDTHKEVQAKRILRRLVDTCHEVDPTRPVTQGLFRPNVTHDYDNGLADILDVIGTNYRDSELLQAHVDDPTRKIVGTEQGHDRRTWLECRDNPQHSGQFLWVGIDYLGESRRWPVTTFDLGLIDRTGHTHPRGYERQSWWSDRPMVQAFRRIAPTEKTPTDPGYEVVEWKRRQVLFPDWTPRNQEAHAEQVEVFSNCEEVELLLNGESLAAKKLPRDAGPRAWRVDYKPGELVAVGRTEEGETVKHVLRTAGSAARIELACRQDAIKPGWEQMAVVDARIVDEHGTVLPRAEQEIVFKVSGPAEVVAVDNGSIVSLEPFQSDRRTTFQGRCVAFLQAVGGAGQVTVTADSPGLASGKVRFTVEE</sequence>
<keyword evidence="4" id="KW-0732">Signal</keyword>
<dbReference type="Gene3D" id="3.20.20.80">
    <property type="entry name" value="Glycosidases"/>
    <property type="match status" value="1"/>
</dbReference>
<name>A0A5C5YKY8_9BACT</name>
<keyword evidence="11" id="KW-1185">Reference proteome</keyword>
<reference evidence="10 11" key="1">
    <citation type="submission" date="2019-02" db="EMBL/GenBank/DDBJ databases">
        <title>Deep-cultivation of Planctomycetes and their phenomic and genomic characterization uncovers novel biology.</title>
        <authorList>
            <person name="Wiegand S."/>
            <person name="Jogler M."/>
            <person name="Boedeker C."/>
            <person name="Pinto D."/>
            <person name="Vollmers J."/>
            <person name="Rivas-Marin E."/>
            <person name="Kohn T."/>
            <person name="Peeters S.H."/>
            <person name="Heuer A."/>
            <person name="Rast P."/>
            <person name="Oberbeckmann S."/>
            <person name="Bunk B."/>
            <person name="Jeske O."/>
            <person name="Meyerdierks A."/>
            <person name="Storesund J.E."/>
            <person name="Kallscheuer N."/>
            <person name="Luecker S."/>
            <person name="Lage O.M."/>
            <person name="Pohl T."/>
            <person name="Merkel B.J."/>
            <person name="Hornburger P."/>
            <person name="Mueller R.-W."/>
            <person name="Bruemmer F."/>
            <person name="Labrenz M."/>
            <person name="Spormann A.M."/>
            <person name="Op Den Camp H."/>
            <person name="Overmann J."/>
            <person name="Amann R."/>
            <person name="Jetten M.S.M."/>
            <person name="Mascher T."/>
            <person name="Medema M.H."/>
            <person name="Devos D.P."/>
            <person name="Kaster A.-K."/>
            <person name="Ovreas L."/>
            <person name="Rohde M."/>
            <person name="Galperin M.Y."/>
            <person name="Jogler C."/>
        </authorList>
    </citation>
    <scope>NUCLEOTIDE SEQUENCE [LARGE SCALE GENOMIC DNA]</scope>
    <source>
        <strain evidence="10 11">Pla123a</strain>
    </source>
</reference>
<dbReference type="InterPro" id="IPR036156">
    <property type="entry name" value="Beta-gal/glucu_dom_sf"/>
</dbReference>
<dbReference type="Pfam" id="PF16355">
    <property type="entry name" value="DUF4982"/>
    <property type="match status" value="1"/>
</dbReference>
<dbReference type="Gene3D" id="2.60.120.260">
    <property type="entry name" value="Galactose-binding domain-like"/>
    <property type="match status" value="1"/>
</dbReference>
<feature type="domain" description="DUF4982" evidence="7">
    <location>
        <begin position="610"/>
        <end position="664"/>
    </location>
</feature>
<dbReference type="GO" id="GO:0004565">
    <property type="term" value="F:beta-galactosidase activity"/>
    <property type="evidence" value="ECO:0007669"/>
    <property type="project" value="UniProtKB-EC"/>
</dbReference>
<dbReference type="InterPro" id="IPR006102">
    <property type="entry name" value="Ig-like_GH2"/>
</dbReference>
<protein>
    <submittedName>
        <fullName evidence="10">Beta-galactosidase</fullName>
        <ecNumber evidence="10">3.2.1.23</ecNumber>
    </submittedName>
</protein>
<comment type="caution">
    <text evidence="10">The sequence shown here is derived from an EMBL/GenBank/DDBJ whole genome shotgun (WGS) entry which is preliminary data.</text>
</comment>
<dbReference type="InterPro" id="IPR006103">
    <property type="entry name" value="Glyco_hydro_2_cat"/>
</dbReference>
<evidence type="ECO:0000259" key="8">
    <source>
        <dbReference type="Pfam" id="PF18565"/>
    </source>
</evidence>
<dbReference type="RefSeq" id="WP_146588396.1">
    <property type="nucleotide sequence ID" value="NZ_SJPO01000007.1"/>
</dbReference>
<dbReference type="Gene3D" id="2.60.40.10">
    <property type="entry name" value="Immunoglobulins"/>
    <property type="match status" value="3"/>
</dbReference>
<dbReference type="SUPFAM" id="SSF51445">
    <property type="entry name" value="(Trans)glycosidases"/>
    <property type="match status" value="1"/>
</dbReference>
<evidence type="ECO:0000313" key="11">
    <source>
        <dbReference type="Proteomes" id="UP000318478"/>
    </source>
</evidence>
<accession>A0A5C5YKY8</accession>
<feature type="domain" description="Beta-mannosidase-like galactose-binding" evidence="9">
    <location>
        <begin position="83"/>
        <end position="158"/>
    </location>
</feature>
<evidence type="ECO:0000259" key="6">
    <source>
        <dbReference type="Pfam" id="PF02836"/>
    </source>
</evidence>
<dbReference type="Proteomes" id="UP000318478">
    <property type="component" value="Unassembled WGS sequence"/>
</dbReference>
<dbReference type="InterPro" id="IPR051913">
    <property type="entry name" value="GH2_Domain-Containing"/>
</dbReference>
<dbReference type="AlphaFoldDB" id="A0A5C5YKY8"/>
<dbReference type="SUPFAM" id="SSF49785">
    <property type="entry name" value="Galactose-binding domain-like"/>
    <property type="match status" value="1"/>
</dbReference>
<dbReference type="InterPro" id="IPR040605">
    <property type="entry name" value="Glyco_hydro2_dom5"/>
</dbReference>
<evidence type="ECO:0000256" key="3">
    <source>
        <dbReference type="ARBA" id="ARBA00023295"/>
    </source>
</evidence>
<dbReference type="InterPro" id="IPR008979">
    <property type="entry name" value="Galactose-bd-like_sf"/>
</dbReference>
<gene>
    <name evidence="10" type="primary">lacZ_7</name>
    <name evidence="10" type="ORF">Pla123a_30520</name>
</gene>
<evidence type="ECO:0000259" key="7">
    <source>
        <dbReference type="Pfam" id="PF16355"/>
    </source>
</evidence>
<comment type="similarity">
    <text evidence="1">Belongs to the glycosyl hydrolase 2 family.</text>
</comment>
<feature type="signal peptide" evidence="4">
    <location>
        <begin position="1"/>
        <end position="19"/>
    </location>
</feature>
<dbReference type="Pfam" id="PF00703">
    <property type="entry name" value="Glyco_hydro_2"/>
    <property type="match status" value="1"/>
</dbReference>
<dbReference type="PRINTS" id="PR00132">
    <property type="entry name" value="GLHYDRLASE2"/>
</dbReference>
<evidence type="ECO:0000259" key="9">
    <source>
        <dbReference type="Pfam" id="PF22666"/>
    </source>
</evidence>
<dbReference type="EMBL" id="SJPO01000007">
    <property type="protein sequence ID" value="TWT75542.1"/>
    <property type="molecule type" value="Genomic_DNA"/>
</dbReference>
<dbReference type="PANTHER" id="PTHR42732:SF1">
    <property type="entry name" value="BETA-MANNOSIDASE"/>
    <property type="match status" value="1"/>
</dbReference>
<evidence type="ECO:0000313" key="10">
    <source>
        <dbReference type="EMBL" id="TWT75542.1"/>
    </source>
</evidence>
<feature type="domain" description="Glycoside hydrolase family 2 catalytic" evidence="6">
    <location>
        <begin position="298"/>
        <end position="485"/>
    </location>
</feature>
<keyword evidence="2 10" id="KW-0378">Hydrolase</keyword>
<dbReference type="InterPro" id="IPR032311">
    <property type="entry name" value="DUF4982"/>
</dbReference>
<dbReference type="InterPro" id="IPR054593">
    <property type="entry name" value="Beta-mannosidase-like_N2"/>
</dbReference>
<dbReference type="PANTHER" id="PTHR42732">
    <property type="entry name" value="BETA-GALACTOSIDASE"/>
    <property type="match status" value="1"/>
</dbReference>
<evidence type="ECO:0000256" key="1">
    <source>
        <dbReference type="ARBA" id="ARBA00007401"/>
    </source>
</evidence>
<evidence type="ECO:0000256" key="2">
    <source>
        <dbReference type="ARBA" id="ARBA00022801"/>
    </source>
</evidence>